<gene>
    <name evidence="1" type="ORF">Rsw2DRAFT_2517</name>
</gene>
<accession>C8S389</accession>
<dbReference type="AlphaFoldDB" id="C8S389"/>
<comment type="caution">
    <text evidence="1">The sequence shown here is derived from an EMBL/GenBank/DDBJ whole genome shotgun (WGS) entry which is preliminary data.</text>
</comment>
<keyword evidence="2" id="KW-1185">Reference proteome</keyword>
<dbReference type="EMBL" id="ACYY01000017">
    <property type="protein sequence ID" value="EEW24571.1"/>
    <property type="molecule type" value="Genomic_DNA"/>
</dbReference>
<proteinExistence type="predicted"/>
<name>C8S389_9RHOB</name>
<dbReference type="Proteomes" id="UP000010121">
    <property type="component" value="Unassembled WGS sequence"/>
</dbReference>
<reference evidence="1 2" key="1">
    <citation type="submission" date="2009-08" db="EMBL/GenBank/DDBJ databases">
        <title>The draft genome of Rhodobacter sp. SW2.</title>
        <authorList>
            <consortium name="US DOE Joint Genome Institute (JGI-PGF)"/>
            <person name="Lucas S."/>
            <person name="Copeland A."/>
            <person name="Lapidus A."/>
            <person name="Glavina del Rio T."/>
            <person name="Tice H."/>
            <person name="Bruce D."/>
            <person name="Goodwin L."/>
            <person name="Pitluck S."/>
            <person name="Larimer F."/>
            <person name="Land M.L."/>
            <person name="Hauser L."/>
            <person name="Emerson D."/>
        </authorList>
    </citation>
    <scope>NUCLEOTIDE SEQUENCE [LARGE SCALE GENOMIC DNA]</scope>
    <source>
        <strain evidence="1 2">SW2</strain>
    </source>
</reference>
<organism evidence="1 2">
    <name type="scientific">Rhodobacter ferrooxidans</name>
    <dbReference type="NCBI Taxonomy" id="371731"/>
    <lineage>
        <taxon>Bacteria</taxon>
        <taxon>Pseudomonadati</taxon>
        <taxon>Pseudomonadota</taxon>
        <taxon>Alphaproteobacteria</taxon>
        <taxon>Rhodobacterales</taxon>
        <taxon>Rhodobacter group</taxon>
        <taxon>Rhodobacter</taxon>
    </lineage>
</organism>
<dbReference type="STRING" id="371731.Rsw2DRAFT_2517"/>
<evidence type="ECO:0000313" key="2">
    <source>
        <dbReference type="Proteomes" id="UP000010121"/>
    </source>
</evidence>
<evidence type="ECO:0000313" key="1">
    <source>
        <dbReference type="EMBL" id="EEW24571.1"/>
    </source>
</evidence>
<protein>
    <submittedName>
        <fullName evidence="1">Uncharacterized protein</fullName>
    </submittedName>
</protein>
<sequence>MLLILSLVVTAASAFGVRREYGGAIFAIAGAAPNVTALAQTAAERLPVPLPLTWSGQKALLATCVEMQVSLLLALQAGPARSGVHRACDALAQDSLQMSPTFGMAHLVAAQAASARGDAVARDAALVQGQAFAPTEGWQALRRIELGLSGRSDLGRSDLGAPDLGPPDLDPTAQAALARDLRFVLATDWGSLPVARLYAASVRRPPLIEAALRDLPGSAQAAFLDHLRRLAKPAPSAMTGEP</sequence>